<organism evidence="2 3">
    <name type="scientific">Clavelina lepadiformis</name>
    <name type="common">Light-bulb sea squirt</name>
    <name type="synonym">Ascidia lepadiformis</name>
    <dbReference type="NCBI Taxonomy" id="159417"/>
    <lineage>
        <taxon>Eukaryota</taxon>
        <taxon>Metazoa</taxon>
        <taxon>Chordata</taxon>
        <taxon>Tunicata</taxon>
        <taxon>Ascidiacea</taxon>
        <taxon>Aplousobranchia</taxon>
        <taxon>Clavelinidae</taxon>
        <taxon>Clavelina</taxon>
    </lineage>
</organism>
<keyword evidence="3" id="KW-1185">Reference proteome</keyword>
<keyword evidence="1" id="KW-0812">Transmembrane</keyword>
<keyword evidence="1" id="KW-0472">Membrane</keyword>
<reference evidence="2 3" key="1">
    <citation type="submission" date="2024-02" db="EMBL/GenBank/DDBJ databases">
        <authorList>
            <person name="Daric V."/>
            <person name="Darras S."/>
        </authorList>
    </citation>
    <scope>NUCLEOTIDE SEQUENCE [LARGE SCALE GENOMIC DNA]</scope>
</reference>
<evidence type="ECO:0000313" key="3">
    <source>
        <dbReference type="Proteomes" id="UP001642483"/>
    </source>
</evidence>
<proteinExistence type="predicted"/>
<dbReference type="EMBL" id="CAWYQH010000002">
    <property type="protein sequence ID" value="CAK8673889.1"/>
    <property type="molecule type" value="Genomic_DNA"/>
</dbReference>
<evidence type="ECO:0000313" key="2">
    <source>
        <dbReference type="EMBL" id="CAK8673889.1"/>
    </source>
</evidence>
<dbReference type="Proteomes" id="UP001642483">
    <property type="component" value="Unassembled WGS sequence"/>
</dbReference>
<comment type="caution">
    <text evidence="2">The sequence shown here is derived from an EMBL/GenBank/DDBJ whole genome shotgun (WGS) entry which is preliminary data.</text>
</comment>
<name>A0ABP0F2F6_CLALP</name>
<sequence length="115" mass="12974">MHTLVALSVEKYYTALTEIKLTICGFHGSFAKKASNRLCDGPQPPKLVTFILCAITSVPIPTLFLKYVLILKDRGFYFGHFNTFNIPFCTKEIPTTNSNPGYNPGLLGRTRFRRN</sequence>
<feature type="transmembrane region" description="Helical" evidence="1">
    <location>
        <begin position="47"/>
        <end position="69"/>
    </location>
</feature>
<keyword evidence="1" id="KW-1133">Transmembrane helix</keyword>
<evidence type="ECO:0000256" key="1">
    <source>
        <dbReference type="SAM" id="Phobius"/>
    </source>
</evidence>
<protein>
    <submittedName>
        <fullName evidence="2">Uncharacterized protein</fullName>
    </submittedName>
</protein>
<gene>
    <name evidence="2" type="ORF">CVLEPA_LOCUS3629</name>
</gene>
<accession>A0ABP0F2F6</accession>